<dbReference type="PANTHER" id="PTHR48107:SF7">
    <property type="entry name" value="RE15974P"/>
    <property type="match status" value="1"/>
</dbReference>
<dbReference type="PANTHER" id="PTHR48107">
    <property type="entry name" value="NADPH-DEPENDENT ALDEHYDE REDUCTASE-LIKE PROTEIN, CHLOROPLASTIC-RELATED"/>
    <property type="match status" value="1"/>
</dbReference>
<dbReference type="Gene3D" id="3.40.50.720">
    <property type="entry name" value="NAD(P)-binding Rossmann-like Domain"/>
    <property type="match status" value="1"/>
</dbReference>
<keyword evidence="5" id="KW-1185">Reference proteome</keyword>
<dbReference type="InterPro" id="IPR057326">
    <property type="entry name" value="KR_dom"/>
</dbReference>
<gene>
    <name evidence="4" type="primary">ycdF</name>
    <name evidence="4" type="ORF">ROA7023_03720</name>
</gene>
<dbReference type="EC" id="1.1.1.47" evidence="4"/>
<dbReference type="CDD" id="cd05233">
    <property type="entry name" value="SDR_c"/>
    <property type="match status" value="1"/>
</dbReference>
<dbReference type="AlphaFoldDB" id="A0A1Y5U137"/>
<dbReference type="InterPro" id="IPR002347">
    <property type="entry name" value="SDR_fam"/>
</dbReference>
<keyword evidence="2 4" id="KW-0560">Oxidoreductase</keyword>
<evidence type="ECO:0000313" key="5">
    <source>
        <dbReference type="Proteomes" id="UP000193900"/>
    </source>
</evidence>
<dbReference type="GO" id="GO:0047936">
    <property type="term" value="F:glucose 1-dehydrogenase [NAD(P)+] activity"/>
    <property type="evidence" value="ECO:0007669"/>
    <property type="project" value="UniProtKB-EC"/>
</dbReference>
<evidence type="ECO:0000313" key="4">
    <source>
        <dbReference type="EMBL" id="SLN73683.1"/>
    </source>
</evidence>
<evidence type="ECO:0000256" key="2">
    <source>
        <dbReference type="ARBA" id="ARBA00023002"/>
    </source>
</evidence>
<proteinExistence type="inferred from homology"/>
<sequence>MTAVLLITGGSRGIGAATARLAAREGWDVLLTFNSDAEAAGRVVGEIRDAGGRAEALQVDVSDEAQVRHLFATCAERHGHLRGLVNNAGMLPPSGRFEGISLERWTRTFMINTAGTFLCCREALRLMATGNGGQGGSIVNLSSMSAVLGAPNEFIDYGASKGAIESMTIGLSKELGPEGIRVNAVRPGLIDTEIHKSAGDAGRVERLGQTVPLGRAGSAEETAAAIVWLLSEAASYVTGAILPVSGGR</sequence>
<evidence type="ECO:0000256" key="1">
    <source>
        <dbReference type="ARBA" id="ARBA00006484"/>
    </source>
</evidence>
<protein>
    <submittedName>
        <fullName evidence="4">Glucose 1-dehydrogenase 2</fullName>
        <ecNumber evidence="4">1.1.1.47</ecNumber>
    </submittedName>
</protein>
<dbReference type="SUPFAM" id="SSF51735">
    <property type="entry name" value="NAD(P)-binding Rossmann-fold domains"/>
    <property type="match status" value="1"/>
</dbReference>
<dbReference type="PRINTS" id="PR00080">
    <property type="entry name" value="SDRFAMILY"/>
</dbReference>
<accession>A0A1Y5U137</accession>
<reference evidence="4 5" key="1">
    <citation type="submission" date="2017-03" db="EMBL/GenBank/DDBJ databases">
        <authorList>
            <person name="Afonso C.L."/>
            <person name="Miller P.J."/>
            <person name="Scott M.A."/>
            <person name="Spackman E."/>
            <person name="Goraichik I."/>
            <person name="Dimitrov K.M."/>
            <person name="Suarez D.L."/>
            <person name="Swayne D.E."/>
        </authorList>
    </citation>
    <scope>NUCLEOTIDE SEQUENCE [LARGE SCALE GENOMIC DNA]</scope>
    <source>
        <strain evidence="4 5">CECT 7023</strain>
    </source>
</reference>
<dbReference type="Proteomes" id="UP000193900">
    <property type="component" value="Unassembled WGS sequence"/>
</dbReference>
<dbReference type="PRINTS" id="PR00081">
    <property type="entry name" value="GDHRDH"/>
</dbReference>
<organism evidence="4 5">
    <name type="scientific">Roseisalinus antarcticus</name>
    <dbReference type="NCBI Taxonomy" id="254357"/>
    <lineage>
        <taxon>Bacteria</taxon>
        <taxon>Pseudomonadati</taxon>
        <taxon>Pseudomonadota</taxon>
        <taxon>Alphaproteobacteria</taxon>
        <taxon>Rhodobacterales</taxon>
        <taxon>Roseobacteraceae</taxon>
        <taxon>Roseisalinus</taxon>
    </lineage>
</organism>
<name>A0A1Y5U137_9RHOB</name>
<dbReference type="SMART" id="SM00822">
    <property type="entry name" value="PKS_KR"/>
    <property type="match status" value="1"/>
</dbReference>
<dbReference type="Pfam" id="PF13561">
    <property type="entry name" value="adh_short_C2"/>
    <property type="match status" value="1"/>
</dbReference>
<feature type="domain" description="Ketoreductase" evidence="3">
    <location>
        <begin position="3"/>
        <end position="178"/>
    </location>
</feature>
<comment type="similarity">
    <text evidence="1">Belongs to the short-chain dehydrogenases/reductases (SDR) family.</text>
</comment>
<dbReference type="OrthoDB" id="20590at2"/>
<dbReference type="FunFam" id="3.40.50.720:FF:000084">
    <property type="entry name" value="Short-chain dehydrogenase reductase"/>
    <property type="match status" value="1"/>
</dbReference>
<evidence type="ECO:0000259" key="3">
    <source>
        <dbReference type="SMART" id="SM00822"/>
    </source>
</evidence>
<dbReference type="EMBL" id="FWFZ01000028">
    <property type="protein sequence ID" value="SLN73683.1"/>
    <property type="molecule type" value="Genomic_DNA"/>
</dbReference>
<dbReference type="RefSeq" id="WP_085880482.1">
    <property type="nucleotide sequence ID" value="NZ_FWFZ01000028.1"/>
</dbReference>
<dbReference type="InterPro" id="IPR036291">
    <property type="entry name" value="NAD(P)-bd_dom_sf"/>
</dbReference>